<keyword evidence="3" id="KW-1003">Cell membrane</keyword>
<dbReference type="InterPro" id="IPR005171">
    <property type="entry name" value="Cyt_c_oxidase_su4_prok"/>
</dbReference>
<dbReference type="GO" id="GO:0015078">
    <property type="term" value="F:proton transmembrane transporter activity"/>
    <property type="evidence" value="ECO:0007669"/>
    <property type="project" value="TreeGrafter"/>
</dbReference>
<evidence type="ECO:0000313" key="8">
    <source>
        <dbReference type="EMBL" id="MBA4495450.1"/>
    </source>
</evidence>
<dbReference type="GO" id="GO:0009319">
    <property type="term" value="C:cytochrome o ubiquinol oxidase complex"/>
    <property type="evidence" value="ECO:0007669"/>
    <property type="project" value="TreeGrafter"/>
</dbReference>
<keyword evidence="4 7" id="KW-0812">Transmembrane</keyword>
<accession>A0A7W1WSX0</accession>
<evidence type="ECO:0000256" key="3">
    <source>
        <dbReference type="ARBA" id="ARBA00022475"/>
    </source>
</evidence>
<keyword evidence="9" id="KW-1185">Reference proteome</keyword>
<feature type="transmembrane region" description="Helical" evidence="7">
    <location>
        <begin position="79"/>
        <end position="101"/>
    </location>
</feature>
<dbReference type="GO" id="GO:0015990">
    <property type="term" value="P:electron transport coupled proton transport"/>
    <property type="evidence" value="ECO:0007669"/>
    <property type="project" value="TreeGrafter"/>
</dbReference>
<evidence type="ECO:0000313" key="9">
    <source>
        <dbReference type="Proteomes" id="UP000535491"/>
    </source>
</evidence>
<dbReference type="EMBL" id="JACEIQ010000015">
    <property type="protein sequence ID" value="MBA4495450.1"/>
    <property type="molecule type" value="Genomic_DNA"/>
</dbReference>
<comment type="similarity">
    <text evidence="2">Belongs to the cytochrome c oxidase bacterial subunit 4 family.</text>
</comment>
<dbReference type="Pfam" id="PF03626">
    <property type="entry name" value="COX4_pro"/>
    <property type="match status" value="1"/>
</dbReference>
<comment type="subcellular location">
    <subcellularLocation>
        <location evidence="1">Cell membrane</location>
        <topology evidence="1">Multi-pass membrane protein</topology>
    </subcellularLocation>
</comment>
<sequence length="102" mass="11044">MAGQKQSTANQPASQKSGGIMKHIISFALMIALTAAAFYLVITDVVAENMILPLILVFAAIQVFLQLFTFMHLDQKGSSFYTFFIMTGILIAVVSAVGIILM</sequence>
<comment type="caution">
    <text evidence="8">The sequence shown here is derived from an EMBL/GenBank/DDBJ whole genome shotgun (WGS) entry which is preliminary data.</text>
</comment>
<dbReference type="GO" id="GO:0005886">
    <property type="term" value="C:plasma membrane"/>
    <property type="evidence" value="ECO:0007669"/>
    <property type="project" value="UniProtKB-SubCell"/>
</dbReference>
<organism evidence="8 9">
    <name type="scientific">Paenactinomyces guangxiensis</name>
    <dbReference type="NCBI Taxonomy" id="1490290"/>
    <lineage>
        <taxon>Bacteria</taxon>
        <taxon>Bacillati</taxon>
        <taxon>Bacillota</taxon>
        <taxon>Bacilli</taxon>
        <taxon>Bacillales</taxon>
        <taxon>Thermoactinomycetaceae</taxon>
        <taxon>Paenactinomyces</taxon>
    </lineage>
</organism>
<proteinExistence type="inferred from homology"/>
<feature type="transmembrane region" description="Helical" evidence="7">
    <location>
        <begin position="20"/>
        <end position="42"/>
    </location>
</feature>
<evidence type="ECO:0000256" key="4">
    <source>
        <dbReference type="ARBA" id="ARBA00022692"/>
    </source>
</evidence>
<dbReference type="Proteomes" id="UP000535491">
    <property type="component" value="Unassembled WGS sequence"/>
</dbReference>
<evidence type="ECO:0000256" key="7">
    <source>
        <dbReference type="SAM" id="Phobius"/>
    </source>
</evidence>
<dbReference type="InterPro" id="IPR050968">
    <property type="entry name" value="Cytochrome_c_oxidase_bac_sub4"/>
</dbReference>
<name>A0A7W1WSX0_9BACL</name>
<dbReference type="PANTHER" id="PTHR36835:SF1">
    <property type="entry name" value="CYTOCHROME BO(3) UBIQUINOL OXIDASE SUBUNIT 4"/>
    <property type="match status" value="1"/>
</dbReference>
<dbReference type="RefSeq" id="WP_181752910.1">
    <property type="nucleotide sequence ID" value="NZ_JACEIQ010000015.1"/>
</dbReference>
<dbReference type="AlphaFoldDB" id="A0A7W1WSX0"/>
<feature type="transmembrane region" description="Helical" evidence="7">
    <location>
        <begin position="54"/>
        <end position="73"/>
    </location>
</feature>
<evidence type="ECO:0000256" key="1">
    <source>
        <dbReference type="ARBA" id="ARBA00004651"/>
    </source>
</evidence>
<dbReference type="PANTHER" id="PTHR36835">
    <property type="entry name" value="CYTOCHROME BO(3) UBIQUINOL OXIDASE SUBUNIT 4"/>
    <property type="match status" value="1"/>
</dbReference>
<gene>
    <name evidence="8" type="ORF">H1191_14180</name>
</gene>
<evidence type="ECO:0000256" key="6">
    <source>
        <dbReference type="ARBA" id="ARBA00023136"/>
    </source>
</evidence>
<evidence type="ECO:0000256" key="5">
    <source>
        <dbReference type="ARBA" id="ARBA00022989"/>
    </source>
</evidence>
<dbReference type="GO" id="GO:0019646">
    <property type="term" value="P:aerobic electron transport chain"/>
    <property type="evidence" value="ECO:0007669"/>
    <property type="project" value="TreeGrafter"/>
</dbReference>
<keyword evidence="6 7" id="KW-0472">Membrane</keyword>
<evidence type="ECO:0000256" key="2">
    <source>
        <dbReference type="ARBA" id="ARBA00008079"/>
    </source>
</evidence>
<reference evidence="8 9" key="1">
    <citation type="submission" date="2020-07" db="EMBL/GenBank/DDBJ databases">
        <authorList>
            <person name="Feng H."/>
        </authorList>
    </citation>
    <scope>NUCLEOTIDE SEQUENCE [LARGE SCALE GENOMIC DNA]</scope>
    <source>
        <strain evidence="9">s-10</strain>
    </source>
</reference>
<keyword evidence="5 7" id="KW-1133">Transmembrane helix</keyword>
<protein>
    <submittedName>
        <fullName evidence="8">Cytochrome C oxidase subunit IV family protein</fullName>
    </submittedName>
</protein>
<dbReference type="GO" id="GO:0009486">
    <property type="term" value="F:cytochrome bo3 ubiquinol oxidase activity"/>
    <property type="evidence" value="ECO:0007669"/>
    <property type="project" value="TreeGrafter"/>
</dbReference>